<gene>
    <name evidence="1" type="ORF">MES5069_550122</name>
</gene>
<dbReference type="GO" id="GO:0003899">
    <property type="term" value="F:DNA-directed RNA polymerase activity"/>
    <property type="evidence" value="ECO:0007669"/>
    <property type="project" value="UniProtKB-EC"/>
</dbReference>
<evidence type="ECO:0000313" key="1">
    <source>
        <dbReference type="EMBL" id="CAH2407069.1"/>
    </source>
</evidence>
<keyword evidence="1" id="KW-0808">Transferase</keyword>
<evidence type="ECO:0000313" key="2">
    <source>
        <dbReference type="Proteomes" id="UP001153050"/>
    </source>
</evidence>
<keyword evidence="2" id="KW-1185">Reference proteome</keyword>
<dbReference type="GO" id="GO:0000428">
    <property type="term" value="C:DNA-directed RNA polymerase complex"/>
    <property type="evidence" value="ECO:0007669"/>
    <property type="project" value="UniProtKB-KW"/>
</dbReference>
<dbReference type="Proteomes" id="UP001153050">
    <property type="component" value="Unassembled WGS sequence"/>
</dbReference>
<comment type="caution">
    <text evidence="1">The sequence shown here is derived from an EMBL/GenBank/DDBJ whole genome shotgun (WGS) entry which is preliminary data.</text>
</comment>
<sequence length="66" mass="6720">MPRHRRPAALAALRARAGGYGRRGFGIAPRGLASRVGAVSGLWGAGNRSDGSGGFGRRLGGGNRAF</sequence>
<proteinExistence type="predicted"/>
<dbReference type="EMBL" id="CAKXZT010000152">
    <property type="protein sequence ID" value="CAH2407069.1"/>
    <property type="molecule type" value="Genomic_DNA"/>
</dbReference>
<reference evidence="1 2" key="1">
    <citation type="submission" date="2022-03" db="EMBL/GenBank/DDBJ databases">
        <authorList>
            <person name="Brunel B."/>
        </authorList>
    </citation>
    <scope>NUCLEOTIDE SEQUENCE [LARGE SCALE GENOMIC DNA]</scope>
    <source>
        <strain evidence="1">STM5069sample</strain>
    </source>
</reference>
<protein>
    <submittedName>
        <fullName evidence="1">DNA-directed RNA polymerase III 47 kDa polypeptide</fullName>
        <ecNumber evidence="1">2.7.7.6</ecNumber>
    </submittedName>
</protein>
<keyword evidence="1" id="KW-0804">Transcription</keyword>
<keyword evidence="1" id="KW-0548">Nucleotidyltransferase</keyword>
<dbReference type="EC" id="2.7.7.6" evidence="1"/>
<keyword evidence="1" id="KW-0240">DNA-directed RNA polymerase</keyword>
<accession>A0ABM9ECP5</accession>
<organism evidence="1 2">
    <name type="scientific">Mesorhizobium escarrei</name>
    <dbReference type="NCBI Taxonomy" id="666018"/>
    <lineage>
        <taxon>Bacteria</taxon>
        <taxon>Pseudomonadati</taxon>
        <taxon>Pseudomonadota</taxon>
        <taxon>Alphaproteobacteria</taxon>
        <taxon>Hyphomicrobiales</taxon>
        <taxon>Phyllobacteriaceae</taxon>
        <taxon>Mesorhizobium</taxon>
    </lineage>
</organism>
<name>A0ABM9ECP5_9HYPH</name>